<dbReference type="RefSeq" id="WP_302910677.1">
    <property type="nucleotide sequence ID" value="NZ_JAUMIS010000003.1"/>
</dbReference>
<dbReference type="EMBL" id="JAUMIS010000003">
    <property type="protein sequence ID" value="MDO3723127.1"/>
    <property type="molecule type" value="Genomic_DNA"/>
</dbReference>
<protein>
    <submittedName>
        <fullName evidence="1">Uncharacterized protein</fullName>
    </submittedName>
</protein>
<organism evidence="1 2">
    <name type="scientific">Marinobacter suaedae</name>
    <dbReference type="NCBI Taxonomy" id="3057675"/>
    <lineage>
        <taxon>Bacteria</taxon>
        <taxon>Pseudomonadati</taxon>
        <taxon>Pseudomonadota</taxon>
        <taxon>Gammaproteobacteria</taxon>
        <taxon>Pseudomonadales</taxon>
        <taxon>Marinobacteraceae</taxon>
        <taxon>Marinobacter</taxon>
    </lineage>
</organism>
<accession>A0ABT8W4F9</accession>
<evidence type="ECO:0000313" key="2">
    <source>
        <dbReference type="Proteomes" id="UP001168640"/>
    </source>
</evidence>
<name>A0ABT8W4F9_9GAMM</name>
<proteinExistence type="predicted"/>
<comment type="caution">
    <text evidence="1">The sequence shown here is derived from an EMBL/GenBank/DDBJ whole genome shotgun (WGS) entry which is preliminary data.</text>
</comment>
<gene>
    <name evidence="1" type="ORF">QVZ43_15510</name>
</gene>
<dbReference type="Proteomes" id="UP001168640">
    <property type="component" value="Unassembled WGS sequence"/>
</dbReference>
<reference evidence="1" key="1">
    <citation type="submission" date="2023-07" db="EMBL/GenBank/DDBJ databases">
        <title>Marinobacter sp. chi1 genome sequencing and assembly.</title>
        <authorList>
            <person name="Park S."/>
        </authorList>
    </citation>
    <scope>NUCLEOTIDE SEQUENCE</scope>
    <source>
        <strain evidence="1">Chi1</strain>
    </source>
</reference>
<sequence>MVLIDDGNALALRDITGAYQLIDLLVDVTADRRGRPALGLTTTSLTGDLSIGSIELGGQGSASALSIWVFCLKMLPLLAKPTPMRSICRAVVTPMPAPRECDCRQSGVWLTPT</sequence>
<keyword evidence="2" id="KW-1185">Reference proteome</keyword>
<evidence type="ECO:0000313" key="1">
    <source>
        <dbReference type="EMBL" id="MDO3723127.1"/>
    </source>
</evidence>